<protein>
    <submittedName>
        <fullName evidence="12">A2-pheromone receptor Pra1</fullName>
    </submittedName>
</protein>
<evidence type="ECO:0000256" key="1">
    <source>
        <dbReference type="ARBA" id="ARBA00004141"/>
    </source>
</evidence>
<evidence type="ECO:0000256" key="10">
    <source>
        <dbReference type="SAM" id="MobiDB-lite"/>
    </source>
</evidence>
<dbReference type="AlphaFoldDB" id="A0A481SHC1"/>
<dbReference type="GO" id="GO:0000750">
    <property type="term" value="P:pheromone-dependent signal transduction involved in conjugation with cellular fusion"/>
    <property type="evidence" value="ECO:0007669"/>
    <property type="project" value="TreeGrafter"/>
</dbReference>
<evidence type="ECO:0000256" key="4">
    <source>
        <dbReference type="ARBA" id="ARBA00022692"/>
    </source>
</evidence>
<gene>
    <name evidence="12" type="ORF">UE_1442</name>
</gene>
<dbReference type="PANTHER" id="PTHR28097">
    <property type="entry name" value="PHEROMONE A FACTOR RECEPTOR"/>
    <property type="match status" value="1"/>
</dbReference>
<keyword evidence="7 11" id="KW-0472">Membrane</keyword>
<dbReference type="EMBL" id="MK125512">
    <property type="protein sequence ID" value="QBH67510.1"/>
    <property type="molecule type" value="Genomic_DNA"/>
</dbReference>
<sequence>MSYRRVDSSDPRRPELVRPLVLPKAWKSDDLDIYASFLGSVSMMSGAAMLTRAPYIAYAGLVFACAHIAHDKPFKSSKTRDASTGGPWMSLALLMLTAIDMLLFFPVYVGAIATEIKHAITTPYGSWSSVHSGFSQVLSFPAAAIEMQSSFRRNLILSRLVCPLSAYIFFAMFGLGLEARQGYKNAFGRLLVFFKLRKESKPAVPEPIVADIEVVTFQSHDPYAVAETSPYSEKSGADTPKYEDSWK</sequence>
<evidence type="ECO:0000256" key="3">
    <source>
        <dbReference type="ARBA" id="ARBA00022507"/>
    </source>
</evidence>
<reference evidence="12" key="2">
    <citation type="journal article" date="2019" name="Fungal Genet. Biol.">
        <title>The smut fungus Ustilago esculenta has a bipolar mating system with three idiomorphs larger than 500?kb.</title>
        <authorList>
            <person name="Liang S.W."/>
            <person name="Huang Y.H."/>
            <person name="Chiu J.Y."/>
            <person name="Tseng H.W."/>
            <person name="Haung J.H."/>
            <person name="Shen W.C."/>
        </authorList>
    </citation>
    <scope>NUCLEOTIDE SEQUENCE</scope>
    <source>
        <strain evidence="12">12JK1RB1-A1</strain>
    </source>
</reference>
<feature type="transmembrane region" description="Helical" evidence="11">
    <location>
        <begin position="156"/>
        <end position="177"/>
    </location>
</feature>
<keyword evidence="9" id="KW-0807">Transducer</keyword>
<evidence type="ECO:0000256" key="5">
    <source>
        <dbReference type="ARBA" id="ARBA00022989"/>
    </source>
</evidence>
<reference evidence="12" key="1">
    <citation type="submission" date="2018-11" db="EMBL/GenBank/DDBJ databases">
        <authorList>
            <person name="Shen W.-C."/>
            <person name="Liang S.-W."/>
            <person name="Huang Y.-H."/>
            <person name="Chiu J.-Y."/>
        </authorList>
    </citation>
    <scope>NUCLEOTIDE SEQUENCE</scope>
    <source>
        <strain evidence="12">12JK1RB1-A1</strain>
    </source>
</reference>
<evidence type="ECO:0000256" key="9">
    <source>
        <dbReference type="ARBA" id="ARBA00023224"/>
    </source>
</evidence>
<feature type="transmembrane region" description="Helical" evidence="11">
    <location>
        <begin position="53"/>
        <end position="70"/>
    </location>
</feature>
<dbReference type="PANTHER" id="PTHR28097:SF1">
    <property type="entry name" value="PHEROMONE A FACTOR RECEPTOR"/>
    <property type="match status" value="1"/>
</dbReference>
<evidence type="ECO:0000256" key="8">
    <source>
        <dbReference type="ARBA" id="ARBA00023170"/>
    </source>
</evidence>
<dbReference type="GO" id="GO:0005886">
    <property type="term" value="C:plasma membrane"/>
    <property type="evidence" value="ECO:0007669"/>
    <property type="project" value="TreeGrafter"/>
</dbReference>
<keyword evidence="8 12" id="KW-0675">Receptor</keyword>
<keyword evidence="6" id="KW-0297">G-protein coupled receptor</keyword>
<organism evidence="12">
    <name type="scientific">Ustilago esculenta</name>
    <dbReference type="NCBI Taxonomy" id="185366"/>
    <lineage>
        <taxon>Eukaryota</taxon>
        <taxon>Fungi</taxon>
        <taxon>Dikarya</taxon>
        <taxon>Basidiomycota</taxon>
        <taxon>Ustilaginomycotina</taxon>
        <taxon>Ustilaginomycetes</taxon>
        <taxon>Ustilaginales</taxon>
        <taxon>Ustilaginaceae</taxon>
        <taxon>Ustilago</taxon>
    </lineage>
</organism>
<dbReference type="GO" id="GO:0004932">
    <property type="term" value="F:mating-type factor pheromone receptor activity"/>
    <property type="evidence" value="ECO:0007669"/>
    <property type="project" value="InterPro"/>
</dbReference>
<name>A0A481SHC1_9BASI</name>
<dbReference type="PRINTS" id="PR00899">
    <property type="entry name" value="GPCRSTE3"/>
</dbReference>
<dbReference type="Pfam" id="PF02076">
    <property type="entry name" value="STE3"/>
    <property type="match status" value="1"/>
</dbReference>
<accession>A0A481SHC1</accession>
<evidence type="ECO:0000256" key="7">
    <source>
        <dbReference type="ARBA" id="ARBA00023136"/>
    </source>
</evidence>
<feature type="transmembrane region" description="Helical" evidence="11">
    <location>
        <begin position="91"/>
        <end position="113"/>
    </location>
</feature>
<evidence type="ECO:0000256" key="6">
    <source>
        <dbReference type="ARBA" id="ARBA00023040"/>
    </source>
</evidence>
<keyword evidence="4 11" id="KW-0812">Transmembrane</keyword>
<comment type="similarity">
    <text evidence="2">Belongs to the G-protein coupled receptor 4 family.</text>
</comment>
<evidence type="ECO:0000256" key="11">
    <source>
        <dbReference type="SAM" id="Phobius"/>
    </source>
</evidence>
<evidence type="ECO:0000313" key="12">
    <source>
        <dbReference type="EMBL" id="QBH67510.1"/>
    </source>
</evidence>
<dbReference type="InterPro" id="IPR001499">
    <property type="entry name" value="GPCR_STE3"/>
</dbReference>
<evidence type="ECO:0000256" key="2">
    <source>
        <dbReference type="ARBA" id="ARBA00011085"/>
    </source>
</evidence>
<feature type="region of interest" description="Disordered" evidence="10">
    <location>
        <begin position="227"/>
        <end position="247"/>
    </location>
</feature>
<comment type="subcellular location">
    <subcellularLocation>
        <location evidence="1">Membrane</location>
        <topology evidence="1">Multi-pass membrane protein</topology>
    </subcellularLocation>
</comment>
<keyword evidence="3" id="KW-0589">Pheromone response</keyword>
<proteinExistence type="inferred from homology"/>
<keyword evidence="5 11" id="KW-1133">Transmembrane helix</keyword>